<keyword evidence="6" id="KW-1185">Reference proteome</keyword>
<dbReference type="SUPFAM" id="SSF101148">
    <property type="entry name" value="Plant invertase/pectin methylesterase inhibitor"/>
    <property type="match status" value="1"/>
</dbReference>
<evidence type="ECO:0000256" key="1">
    <source>
        <dbReference type="ARBA" id="ARBA00022729"/>
    </source>
</evidence>
<dbReference type="PANTHER" id="PTHR36710:SF4">
    <property type="entry name" value="PLANT INVERTASE_PECTIN METHYLESTERASE INHIBITOR SUPERFAMILY PROTEIN"/>
    <property type="match status" value="1"/>
</dbReference>
<organism evidence="5 6">
    <name type="scientific">Trapa incisa</name>
    <dbReference type="NCBI Taxonomy" id="236973"/>
    <lineage>
        <taxon>Eukaryota</taxon>
        <taxon>Viridiplantae</taxon>
        <taxon>Streptophyta</taxon>
        <taxon>Embryophyta</taxon>
        <taxon>Tracheophyta</taxon>
        <taxon>Spermatophyta</taxon>
        <taxon>Magnoliopsida</taxon>
        <taxon>eudicotyledons</taxon>
        <taxon>Gunneridae</taxon>
        <taxon>Pentapetalae</taxon>
        <taxon>rosids</taxon>
        <taxon>malvids</taxon>
        <taxon>Myrtales</taxon>
        <taxon>Lythraceae</taxon>
        <taxon>Trapa</taxon>
    </lineage>
</organism>
<accession>A0AAN7QU56</accession>
<protein>
    <recommendedName>
        <fullName evidence="4">Pectinesterase inhibitor domain-containing protein</fullName>
    </recommendedName>
</protein>
<dbReference type="InterPro" id="IPR052421">
    <property type="entry name" value="PCW_Enzyme_Inhibitor"/>
</dbReference>
<evidence type="ECO:0000313" key="6">
    <source>
        <dbReference type="Proteomes" id="UP001345219"/>
    </source>
</evidence>
<dbReference type="NCBIfam" id="TIGR01614">
    <property type="entry name" value="PME_inhib"/>
    <property type="match status" value="1"/>
</dbReference>
<dbReference type="InterPro" id="IPR035513">
    <property type="entry name" value="Invertase/methylesterase_inhib"/>
</dbReference>
<dbReference type="FunFam" id="1.20.140.40:FF:000008">
    <property type="entry name" value="Invertase/pectin methylesterase inhibitor family protein"/>
    <property type="match status" value="1"/>
</dbReference>
<evidence type="ECO:0000313" key="5">
    <source>
        <dbReference type="EMBL" id="KAK4775850.1"/>
    </source>
</evidence>
<gene>
    <name evidence="5" type="ORF">SAY87_023811</name>
</gene>
<keyword evidence="2" id="KW-1015">Disulfide bond</keyword>
<evidence type="ECO:0000256" key="3">
    <source>
        <dbReference type="ARBA" id="ARBA00038471"/>
    </source>
</evidence>
<dbReference type="AlphaFoldDB" id="A0AAN7QU56"/>
<comment type="caution">
    <text evidence="5">The sequence shown here is derived from an EMBL/GenBank/DDBJ whole genome shotgun (WGS) entry which is preliminary data.</text>
</comment>
<comment type="similarity">
    <text evidence="3">Belongs to the PMEI family.</text>
</comment>
<dbReference type="Pfam" id="PF04043">
    <property type="entry name" value="PMEI"/>
    <property type="match status" value="1"/>
</dbReference>
<dbReference type="CDD" id="cd15797">
    <property type="entry name" value="PMEI"/>
    <property type="match status" value="1"/>
</dbReference>
<dbReference type="SMART" id="SM00856">
    <property type="entry name" value="PMEI"/>
    <property type="match status" value="1"/>
</dbReference>
<dbReference type="EMBL" id="JAXIOK010000003">
    <property type="protein sequence ID" value="KAK4775850.1"/>
    <property type="molecule type" value="Genomic_DNA"/>
</dbReference>
<sequence length="245" mass="27147">MFSSMENNRVEFCNASLSGIGCSWRILLNGFGCPNGLEFRQFFLMFKIFSMATNAINMIRRFLQPVRVMMKASSCSLFLILVFTEGMMIHPSLCVNDSQLSSICSKTTNPSFCMRALRSDRRTTSSDLQGLGHVSVDLARSKASATLSMVHSLSRRAAQPELKQRLLSCSEYYTSAVSLLEDAKQSLASADYGRVADRAVTAMDKSEDCDDEFEAGPPDLPRLRRMNDDMENLCSMVFAVAGSMG</sequence>
<dbReference type="Gene3D" id="1.20.140.40">
    <property type="entry name" value="Invertase/pectin methylesterase inhibitor family protein"/>
    <property type="match status" value="1"/>
</dbReference>
<name>A0AAN7QU56_9MYRT</name>
<dbReference type="GO" id="GO:0046910">
    <property type="term" value="F:pectinesterase inhibitor activity"/>
    <property type="evidence" value="ECO:0007669"/>
    <property type="project" value="InterPro"/>
</dbReference>
<dbReference type="PANTHER" id="PTHR36710">
    <property type="entry name" value="PECTINESTERASE INHIBITOR-LIKE"/>
    <property type="match status" value="1"/>
</dbReference>
<proteinExistence type="inferred from homology"/>
<evidence type="ECO:0000256" key="2">
    <source>
        <dbReference type="ARBA" id="ARBA00023157"/>
    </source>
</evidence>
<keyword evidence="1" id="KW-0732">Signal</keyword>
<dbReference type="InterPro" id="IPR034086">
    <property type="entry name" value="PMEI_plant"/>
</dbReference>
<dbReference type="InterPro" id="IPR006501">
    <property type="entry name" value="Pectinesterase_inhib_dom"/>
</dbReference>
<evidence type="ECO:0000259" key="4">
    <source>
        <dbReference type="SMART" id="SM00856"/>
    </source>
</evidence>
<reference evidence="5 6" key="1">
    <citation type="journal article" date="2023" name="Hortic Res">
        <title>Pangenome of water caltrop reveals structural variations and asymmetric subgenome divergence after allopolyploidization.</title>
        <authorList>
            <person name="Zhang X."/>
            <person name="Chen Y."/>
            <person name="Wang L."/>
            <person name="Yuan Y."/>
            <person name="Fang M."/>
            <person name="Shi L."/>
            <person name="Lu R."/>
            <person name="Comes H.P."/>
            <person name="Ma Y."/>
            <person name="Chen Y."/>
            <person name="Huang G."/>
            <person name="Zhou Y."/>
            <person name="Zheng Z."/>
            <person name="Qiu Y."/>
        </authorList>
    </citation>
    <scope>NUCLEOTIDE SEQUENCE [LARGE SCALE GENOMIC DNA]</scope>
    <source>
        <tissue evidence="5">Roots</tissue>
    </source>
</reference>
<dbReference type="Proteomes" id="UP001345219">
    <property type="component" value="Chromosome 18"/>
</dbReference>
<feature type="domain" description="Pectinesterase inhibitor" evidence="4">
    <location>
        <begin position="95"/>
        <end position="240"/>
    </location>
</feature>